<dbReference type="Proteomes" id="UP001596147">
    <property type="component" value="Unassembled WGS sequence"/>
</dbReference>
<dbReference type="PROSITE" id="PS50983">
    <property type="entry name" value="FE_B12_PBP"/>
    <property type="match status" value="1"/>
</dbReference>
<accession>A0ABW0LKR6</accession>
<dbReference type="PANTHER" id="PTHR30535">
    <property type="entry name" value="VITAMIN B12-BINDING PROTEIN"/>
    <property type="match status" value="1"/>
</dbReference>
<feature type="signal peptide" evidence="4">
    <location>
        <begin position="1"/>
        <end position="19"/>
    </location>
</feature>
<evidence type="ECO:0000256" key="3">
    <source>
        <dbReference type="SAM" id="MobiDB-lite"/>
    </source>
</evidence>
<feature type="chain" id="PRO_5045928122" evidence="4">
    <location>
        <begin position="20"/>
        <end position="326"/>
    </location>
</feature>
<dbReference type="CDD" id="cd01143">
    <property type="entry name" value="YvrC"/>
    <property type="match status" value="1"/>
</dbReference>
<dbReference type="InterPro" id="IPR054828">
    <property type="entry name" value="Vit_B12_bind_prot"/>
</dbReference>
<dbReference type="PANTHER" id="PTHR30535:SF34">
    <property type="entry name" value="MOLYBDATE-BINDING PROTEIN MOLA"/>
    <property type="match status" value="1"/>
</dbReference>
<comment type="similarity">
    <text evidence="1">Belongs to the bacterial solute-binding protein 8 family.</text>
</comment>
<evidence type="ECO:0000259" key="5">
    <source>
        <dbReference type="PROSITE" id="PS50983"/>
    </source>
</evidence>
<dbReference type="PROSITE" id="PS51257">
    <property type="entry name" value="PROKAR_LIPOPROTEIN"/>
    <property type="match status" value="1"/>
</dbReference>
<gene>
    <name evidence="6" type="ORF">ACFPM4_17315</name>
</gene>
<evidence type="ECO:0000256" key="2">
    <source>
        <dbReference type="ARBA" id="ARBA00022729"/>
    </source>
</evidence>
<keyword evidence="7" id="KW-1185">Reference proteome</keyword>
<proteinExistence type="inferred from homology"/>
<dbReference type="NCBIfam" id="NF038402">
    <property type="entry name" value="TroA_like"/>
    <property type="match status" value="1"/>
</dbReference>
<dbReference type="RefSeq" id="WP_382354595.1">
    <property type="nucleotide sequence ID" value="NZ_JBHSMC010000027.1"/>
</dbReference>
<dbReference type="SUPFAM" id="SSF53807">
    <property type="entry name" value="Helical backbone' metal receptor"/>
    <property type="match status" value="1"/>
</dbReference>
<evidence type="ECO:0000256" key="4">
    <source>
        <dbReference type="SAM" id="SignalP"/>
    </source>
</evidence>
<dbReference type="InterPro" id="IPR050902">
    <property type="entry name" value="ABC_Transporter_SBP"/>
</dbReference>
<dbReference type="InterPro" id="IPR002491">
    <property type="entry name" value="ABC_transptr_periplasmic_BD"/>
</dbReference>
<dbReference type="EMBL" id="JBHSMC010000027">
    <property type="protein sequence ID" value="MFC5466484.1"/>
    <property type="molecule type" value="Genomic_DNA"/>
</dbReference>
<evidence type="ECO:0000256" key="1">
    <source>
        <dbReference type="ARBA" id="ARBA00008814"/>
    </source>
</evidence>
<name>A0ABW0LKR6_9BACI</name>
<dbReference type="Pfam" id="PF01497">
    <property type="entry name" value="Peripla_BP_2"/>
    <property type="match status" value="1"/>
</dbReference>
<feature type="region of interest" description="Disordered" evidence="3">
    <location>
        <begin position="25"/>
        <end position="50"/>
    </location>
</feature>
<reference evidence="7" key="1">
    <citation type="journal article" date="2019" name="Int. J. Syst. Evol. Microbiol.">
        <title>The Global Catalogue of Microorganisms (GCM) 10K type strain sequencing project: providing services to taxonomists for standard genome sequencing and annotation.</title>
        <authorList>
            <consortium name="The Broad Institute Genomics Platform"/>
            <consortium name="The Broad Institute Genome Sequencing Center for Infectious Disease"/>
            <person name="Wu L."/>
            <person name="Ma J."/>
        </authorList>
    </citation>
    <scope>NUCLEOTIDE SEQUENCE [LARGE SCALE GENOMIC DNA]</scope>
    <source>
        <strain evidence="7">CGMCC 1.12237</strain>
    </source>
</reference>
<protein>
    <submittedName>
        <fullName evidence="6">ABC transporter substrate-binding protein</fullName>
    </submittedName>
</protein>
<sequence>MKKFYGVLAVFLFVFAFLAGCGNTEEQNKEDDKKNPVTEQSGDNKEASFPVTIKDASNEDVVIEEKPEKIISLIPSNTEIVYALGEGDAVVGVSDTDNYPEEVVNKEQVSSYTGINMEKVLALEPDIVLAHQSNLTMWETGIQQLRDNGITVLVVNDAQNFDAVYTSIEMIGKAIGRTTESEALINDMKTKLDELKTKAEAVTDKKKVFIEISGAPEIYASGKDSFINEMLEVIQAENAVQENGYPQMSEEAVIELNPDIILVTYGAYVEDAPAQVMDRDGWQDVTAIKEKQVYEVNEDLVSRTGPRIVEGVEELAKSIYPEVFGE</sequence>
<evidence type="ECO:0000313" key="6">
    <source>
        <dbReference type="EMBL" id="MFC5466484.1"/>
    </source>
</evidence>
<comment type="caution">
    <text evidence="6">The sequence shown here is derived from an EMBL/GenBank/DDBJ whole genome shotgun (WGS) entry which is preliminary data.</text>
</comment>
<feature type="compositionally biased region" description="Basic and acidic residues" evidence="3">
    <location>
        <begin position="26"/>
        <end position="46"/>
    </location>
</feature>
<keyword evidence="2 4" id="KW-0732">Signal</keyword>
<organism evidence="6 7">
    <name type="scientific">Lederbergia graminis</name>
    <dbReference type="NCBI Taxonomy" id="735518"/>
    <lineage>
        <taxon>Bacteria</taxon>
        <taxon>Bacillati</taxon>
        <taxon>Bacillota</taxon>
        <taxon>Bacilli</taxon>
        <taxon>Bacillales</taxon>
        <taxon>Bacillaceae</taxon>
        <taxon>Lederbergia</taxon>
    </lineage>
</organism>
<dbReference type="Gene3D" id="3.40.50.1980">
    <property type="entry name" value="Nitrogenase molybdenum iron protein domain"/>
    <property type="match status" value="2"/>
</dbReference>
<evidence type="ECO:0000313" key="7">
    <source>
        <dbReference type="Proteomes" id="UP001596147"/>
    </source>
</evidence>
<feature type="domain" description="Fe/B12 periplasmic-binding" evidence="5">
    <location>
        <begin position="69"/>
        <end position="323"/>
    </location>
</feature>